<dbReference type="GO" id="GO:0015074">
    <property type="term" value="P:DNA integration"/>
    <property type="evidence" value="ECO:0007669"/>
    <property type="project" value="InterPro"/>
</dbReference>
<dbReference type="EMBL" id="UGVC01000001">
    <property type="protein sequence ID" value="SUD89759.1"/>
    <property type="molecule type" value="Genomic_DNA"/>
</dbReference>
<proteinExistence type="inferred from homology"/>
<dbReference type="InterPro" id="IPR012337">
    <property type="entry name" value="RNaseH-like_sf"/>
</dbReference>
<dbReference type="PANTHER" id="PTHR35004:SF8">
    <property type="entry name" value="TRANSPOSASE RV3428C-RELATED"/>
    <property type="match status" value="1"/>
</dbReference>
<dbReference type="Gene3D" id="3.30.420.10">
    <property type="entry name" value="Ribonuclease H-like superfamily/Ribonuclease H"/>
    <property type="match status" value="1"/>
</dbReference>
<dbReference type="GO" id="GO:0003676">
    <property type="term" value="F:nucleic acid binding"/>
    <property type="evidence" value="ECO:0007669"/>
    <property type="project" value="InterPro"/>
</dbReference>
<accession>A0A379LGN6</accession>
<dbReference type="PANTHER" id="PTHR35004">
    <property type="entry name" value="TRANSPOSASE RV3428C-RELATED"/>
    <property type="match status" value="1"/>
</dbReference>
<gene>
    <name evidence="3" type="ORF">NCTC10526_00057</name>
</gene>
<reference evidence="3 4" key="1">
    <citation type="submission" date="2018-06" db="EMBL/GenBank/DDBJ databases">
        <authorList>
            <consortium name="Pathogen Informatics"/>
            <person name="Doyle S."/>
        </authorList>
    </citation>
    <scope>NUCLEOTIDE SEQUENCE [LARGE SCALE GENOMIC DNA]</scope>
    <source>
        <strain evidence="3 4">NCTC10526</strain>
    </source>
</reference>
<evidence type="ECO:0000313" key="4">
    <source>
        <dbReference type="Proteomes" id="UP000254123"/>
    </source>
</evidence>
<dbReference type="Pfam" id="PF22483">
    <property type="entry name" value="Mu-transpos_C_2"/>
    <property type="match status" value="1"/>
</dbReference>
<dbReference type="AlphaFoldDB" id="A0A379LGN6"/>
<protein>
    <submittedName>
        <fullName evidence="3">Transposase and inactivated derivatives</fullName>
    </submittedName>
</protein>
<dbReference type="NCBIfam" id="NF033546">
    <property type="entry name" value="transpos_IS21"/>
    <property type="match status" value="1"/>
</dbReference>
<evidence type="ECO:0000313" key="3">
    <source>
        <dbReference type="EMBL" id="SUD89759.1"/>
    </source>
</evidence>
<dbReference type="InterPro" id="IPR054353">
    <property type="entry name" value="IstA-like_C"/>
</dbReference>
<organism evidence="3 4">
    <name type="scientific">Psychrobacter phenylpyruvicus</name>
    <dbReference type="NCBI Taxonomy" id="29432"/>
    <lineage>
        <taxon>Bacteria</taxon>
        <taxon>Pseudomonadati</taxon>
        <taxon>Pseudomonadota</taxon>
        <taxon>Gammaproteobacteria</taxon>
        <taxon>Moraxellales</taxon>
        <taxon>Moraxellaceae</taxon>
        <taxon>Psychrobacter</taxon>
    </lineage>
</organism>
<comment type="similarity">
    <text evidence="1">Belongs to the transposase IS21/IS408/IS1162 family.</text>
</comment>
<dbReference type="PROSITE" id="PS50994">
    <property type="entry name" value="INTEGRASE"/>
    <property type="match status" value="1"/>
</dbReference>
<dbReference type="Pfam" id="PF00665">
    <property type="entry name" value="rve"/>
    <property type="match status" value="1"/>
</dbReference>
<evidence type="ECO:0000256" key="1">
    <source>
        <dbReference type="ARBA" id="ARBA00009277"/>
    </source>
</evidence>
<name>A0A379LGN6_9GAMM</name>
<dbReference type="InterPro" id="IPR001584">
    <property type="entry name" value="Integrase_cat-core"/>
</dbReference>
<keyword evidence="4" id="KW-1185">Reference proteome</keyword>
<evidence type="ECO:0000259" key="2">
    <source>
        <dbReference type="PROSITE" id="PS50994"/>
    </source>
</evidence>
<sequence length="527" mass="62013">MRLDVKTQRQIIQYHLINPSYSQRKIASMLSISHNTVGRVLKLYKRCTIHGDDLLNLPNNEFEAQLGSQPKVYQQSHKIEPDWDYINNELKMRDMTLMLLWQEYRIDCPEGLSYSQFARKYRQWRKTNRLSMRQHYKVGEQVLVDFCGRTMPIQNPETGDVRYVQVFVGVLGASGYIFAYAVESQKIKDWLRCHIEMFRYFEGVPEQVVTDNLKSAVITNTKTRLQINQSYAELAEHYNFAINPTRPRKPKDKGLAEVCVQIVQRGILAKLRHRTFFSLDELNESILTGLIELNSKTTKRFPTSRYEQFLKLDKPYLTPLPQSSFEIRDWLYAQRVDEFYQVNVDGVRYSVPYQYAHKQIDIAISDKLIEMYYQRNRIASHAIASDDQLDVIDINHMPKDHQYQAGSNIDYLKQWSGQWGDNCELWTHEYLANKREFKSNSLKFREFKDWVVNNNFEERLDGACQCAINMQSFNISTLKKLVSSKSYLKLNSRVEKTHTDICHENIRGAGYYQHIIQQNTSLENSHA</sequence>
<dbReference type="Proteomes" id="UP000254123">
    <property type="component" value="Unassembled WGS sequence"/>
</dbReference>
<dbReference type="STRING" id="1123034.GCA_000685805_02302"/>
<dbReference type="Gene3D" id="1.10.10.60">
    <property type="entry name" value="Homeodomain-like"/>
    <property type="match status" value="1"/>
</dbReference>
<dbReference type="SUPFAM" id="SSF53098">
    <property type="entry name" value="Ribonuclease H-like"/>
    <property type="match status" value="1"/>
</dbReference>
<dbReference type="RefSeq" id="WP_028859750.1">
    <property type="nucleotide sequence ID" value="NZ_CAJHAQ010000001.1"/>
</dbReference>
<feature type="domain" description="Integrase catalytic" evidence="2">
    <location>
        <begin position="133"/>
        <end position="327"/>
    </location>
</feature>
<dbReference type="InterPro" id="IPR036397">
    <property type="entry name" value="RNaseH_sf"/>
</dbReference>